<accession>A0A5B8CRJ6</accession>
<dbReference type="AlphaFoldDB" id="A0A5B8CRJ6"/>
<feature type="chain" id="PRO_5022813362" evidence="1">
    <location>
        <begin position="38"/>
        <end position="153"/>
    </location>
</feature>
<keyword evidence="3" id="KW-1185">Reference proteome</keyword>
<reference evidence="3" key="1">
    <citation type="journal article" date="2019" name="ISME J.">
        <title>Evolution in action: habitat transition from sediment to the pelagial leads to genome streamlining in Methylophilaceae.</title>
        <authorList>
            <person name="Salcher M."/>
            <person name="Schaefle D."/>
            <person name="Kaspar M."/>
            <person name="Neuenschwander S.M."/>
            <person name="Ghai R."/>
        </authorList>
    </citation>
    <scope>NUCLEOTIDE SEQUENCE [LARGE SCALE GENOMIC DNA]</scope>
    <source>
        <strain evidence="3">MMS-M-51</strain>
    </source>
</reference>
<dbReference type="OrthoDB" id="8526313at2"/>
<evidence type="ECO:0000256" key="1">
    <source>
        <dbReference type="SAM" id="SignalP"/>
    </source>
</evidence>
<gene>
    <name evidence="2" type="ORF">FIU01_04090</name>
</gene>
<sequence>MNITQTDSTLYQRVVRCAHHLAFSGLLLLFTAMSAQAAVDLDVNTTAVAAIKASMQNRHLQLFAHYQSGAVGLASDGFVVVKDASVVPLSQRSALAALVQDENADRVRLYQGIAAANGHPEWQGEIQRTFGQRWIDKAQAGWWVQREGQWVKK</sequence>
<dbReference type="KEGG" id="mmec:FIU01_04090"/>
<dbReference type="EMBL" id="CP040946">
    <property type="protein sequence ID" value="QDC43779.1"/>
    <property type="molecule type" value="Genomic_DNA"/>
</dbReference>
<dbReference type="InterPro" id="IPR008309">
    <property type="entry name" value="YdbL"/>
</dbReference>
<organism evidence="2 3">
    <name type="scientific">Methylophilus medardicus</name>
    <dbReference type="NCBI Taxonomy" id="2588534"/>
    <lineage>
        <taxon>Bacteria</taxon>
        <taxon>Pseudomonadati</taxon>
        <taxon>Pseudomonadota</taxon>
        <taxon>Betaproteobacteria</taxon>
        <taxon>Nitrosomonadales</taxon>
        <taxon>Methylophilaceae</taxon>
        <taxon>Methylophilus</taxon>
    </lineage>
</organism>
<name>A0A5B8CRJ6_9PROT</name>
<feature type="signal peptide" evidence="1">
    <location>
        <begin position="1"/>
        <end position="37"/>
    </location>
</feature>
<protein>
    <submittedName>
        <fullName evidence="2">DUF1318 domain-containing protein</fullName>
    </submittedName>
</protein>
<evidence type="ECO:0000313" key="2">
    <source>
        <dbReference type="EMBL" id="QDC43779.1"/>
    </source>
</evidence>
<evidence type="ECO:0000313" key="3">
    <source>
        <dbReference type="Proteomes" id="UP000311008"/>
    </source>
</evidence>
<dbReference type="RefSeq" id="WP_140003127.1">
    <property type="nucleotide sequence ID" value="NZ_CP040946.1"/>
</dbReference>
<dbReference type="Proteomes" id="UP000311008">
    <property type="component" value="Chromosome"/>
</dbReference>
<dbReference type="Pfam" id="PF07027">
    <property type="entry name" value="DUF1318"/>
    <property type="match status" value="1"/>
</dbReference>
<proteinExistence type="predicted"/>
<keyword evidence="1" id="KW-0732">Signal</keyword>